<dbReference type="GO" id="GO:0032934">
    <property type="term" value="F:sterol binding"/>
    <property type="evidence" value="ECO:0007669"/>
    <property type="project" value="TreeGrafter"/>
</dbReference>
<feature type="domain" description="PH" evidence="12">
    <location>
        <begin position="2"/>
        <end position="109"/>
    </location>
</feature>
<keyword evidence="3" id="KW-0597">Phosphoprotein</keyword>
<organism evidence="13 14">
    <name type="scientific">Atractosteus spatula</name>
    <name type="common">Alligator gar</name>
    <name type="synonym">Lepisosteus spatula</name>
    <dbReference type="NCBI Taxonomy" id="7917"/>
    <lineage>
        <taxon>Eukaryota</taxon>
        <taxon>Metazoa</taxon>
        <taxon>Chordata</taxon>
        <taxon>Craniata</taxon>
        <taxon>Vertebrata</taxon>
        <taxon>Euteleostomi</taxon>
        <taxon>Actinopterygii</taxon>
        <taxon>Neopterygii</taxon>
        <taxon>Holostei</taxon>
        <taxon>Semionotiformes</taxon>
        <taxon>Lepisosteidae</taxon>
        <taxon>Atractosteus</taxon>
    </lineage>
</organism>
<comment type="function">
    <text evidence="7">Interacts with OSBPL11 to function as lipid transfer proteins. Together they form a heterodimer that localizes at the ER-trans-Golgi membrane contact sites, and exchanges phosphatidylserine (1,2-diacyl-sn-glycero-3-phospho-L-serine, PS) for phosphatidylinositol-4-phosphate (1,2-diacyl-sn-glycero-3-phospho-(1D-myo-inositol 4-phosphate), PI(4)P) between the two organelles, a step that is critical for sphingomyelin synthesis in the Golgi complex.</text>
</comment>
<dbReference type="Pfam" id="PF01237">
    <property type="entry name" value="Oxysterol_BP"/>
    <property type="match status" value="1"/>
</dbReference>
<evidence type="ECO:0000256" key="1">
    <source>
        <dbReference type="ARBA" id="ARBA00008842"/>
    </source>
</evidence>
<dbReference type="FunFam" id="2.30.29.30:FF:000089">
    <property type="entry name" value="Oxysterol-binding protein"/>
    <property type="match status" value="1"/>
</dbReference>
<dbReference type="Proteomes" id="UP000736164">
    <property type="component" value="Unassembled WGS sequence"/>
</dbReference>
<dbReference type="Pfam" id="PF00169">
    <property type="entry name" value="PH"/>
    <property type="match status" value="1"/>
</dbReference>
<dbReference type="Gene3D" id="2.30.29.30">
    <property type="entry name" value="Pleckstrin-homology domain (PH domain)/Phosphotyrosine-binding domain (PTB)"/>
    <property type="match status" value="1"/>
</dbReference>
<comment type="similarity">
    <text evidence="1 8">Belongs to the OSBP family.</text>
</comment>
<comment type="catalytic activity">
    <reaction evidence="6">
        <text>a 1,2-diacyl-sn-glycero-3-phospho-(1D-myo-inositol 4-phosphate)(out) + a 1,2-diacyl-sn-glycero-3-phospho-L-serine(in) = a 1,2-diacyl-sn-glycero-3-phospho-(1D-myo-inositol 4-phosphate)(in) + a 1,2-diacyl-sn-glycero-3-phospho-L-serine(out)</text>
        <dbReference type="Rhea" id="RHEA:81667"/>
        <dbReference type="ChEBI" id="CHEBI:57262"/>
        <dbReference type="ChEBI" id="CHEBI:58178"/>
    </reaction>
</comment>
<evidence type="ECO:0000256" key="8">
    <source>
        <dbReference type="RuleBase" id="RU003844"/>
    </source>
</evidence>
<evidence type="ECO:0000259" key="12">
    <source>
        <dbReference type="PROSITE" id="PS50003"/>
    </source>
</evidence>
<feature type="non-terminal residue" evidence="13">
    <location>
        <position position="1"/>
    </location>
</feature>
<evidence type="ECO:0000313" key="13">
    <source>
        <dbReference type="EMBL" id="MBN3321177.1"/>
    </source>
</evidence>
<feature type="region of interest" description="Disordered" evidence="11">
    <location>
        <begin position="365"/>
        <end position="413"/>
    </location>
</feature>
<dbReference type="FunFam" id="2.40.160.120:FF:000002">
    <property type="entry name" value="Oxysterol-binding protein"/>
    <property type="match status" value="1"/>
</dbReference>
<feature type="region of interest" description="Disordered" evidence="11">
    <location>
        <begin position="289"/>
        <end position="332"/>
    </location>
</feature>
<dbReference type="PANTHER" id="PTHR10972">
    <property type="entry name" value="OXYSTEROL-BINDING PROTEIN-RELATED"/>
    <property type="match status" value="1"/>
</dbReference>
<keyword evidence="4 9" id="KW-0445">Lipid transport</keyword>
<evidence type="ECO:0000256" key="9">
    <source>
        <dbReference type="RuleBase" id="RU003845"/>
    </source>
</evidence>
<protein>
    <recommendedName>
        <fullName evidence="9">Oxysterol-binding protein</fullName>
    </recommendedName>
</protein>
<proteinExistence type="inferred from homology"/>
<dbReference type="InterPro" id="IPR011993">
    <property type="entry name" value="PH-like_dom_sf"/>
</dbReference>
<dbReference type="Gene3D" id="1.10.287.2720">
    <property type="match status" value="1"/>
</dbReference>
<evidence type="ECO:0000256" key="7">
    <source>
        <dbReference type="ARBA" id="ARBA00055284"/>
    </source>
</evidence>
<evidence type="ECO:0000256" key="3">
    <source>
        <dbReference type="ARBA" id="ARBA00022553"/>
    </source>
</evidence>
<dbReference type="Gene3D" id="2.40.160.120">
    <property type="match status" value="1"/>
</dbReference>
<evidence type="ECO:0000313" key="14">
    <source>
        <dbReference type="Proteomes" id="UP000736164"/>
    </source>
</evidence>
<dbReference type="SMART" id="SM00233">
    <property type="entry name" value="PH"/>
    <property type="match status" value="1"/>
</dbReference>
<dbReference type="InterPro" id="IPR018494">
    <property type="entry name" value="Oxysterol-bd_CS"/>
</dbReference>
<dbReference type="SUPFAM" id="SSF144000">
    <property type="entry name" value="Oxysterol-binding protein-like"/>
    <property type="match status" value="1"/>
</dbReference>
<keyword evidence="5" id="KW-0446">Lipid-binding</keyword>
<feature type="non-terminal residue" evidence="13">
    <location>
        <position position="779"/>
    </location>
</feature>
<feature type="coiled-coil region" evidence="10">
    <location>
        <begin position="724"/>
        <end position="751"/>
    </location>
</feature>
<feature type="compositionally biased region" description="Polar residues" evidence="11">
    <location>
        <begin position="379"/>
        <end position="391"/>
    </location>
</feature>
<dbReference type="PROSITE" id="PS50003">
    <property type="entry name" value="PH_DOMAIN"/>
    <property type="match status" value="1"/>
</dbReference>
<dbReference type="PROSITE" id="PS01013">
    <property type="entry name" value="OSBP"/>
    <property type="match status" value="1"/>
</dbReference>
<dbReference type="GO" id="GO:0006869">
    <property type="term" value="P:lipid transport"/>
    <property type="evidence" value="ECO:0007669"/>
    <property type="project" value="UniProtKB-KW"/>
</dbReference>
<name>A0A8J7NWS9_ATRSP</name>
<dbReference type="AlphaFoldDB" id="A0A8J7NWS9"/>
<dbReference type="GO" id="GO:0016020">
    <property type="term" value="C:membrane"/>
    <property type="evidence" value="ECO:0007669"/>
    <property type="project" value="TreeGrafter"/>
</dbReference>
<evidence type="ECO:0000256" key="11">
    <source>
        <dbReference type="SAM" id="MobiDB-lite"/>
    </source>
</evidence>
<dbReference type="FunFam" id="1.10.287.2720:FF:000001">
    <property type="entry name" value="Oxysterol-binding OBPalpha"/>
    <property type="match status" value="1"/>
</dbReference>
<dbReference type="PANTHER" id="PTHR10972:SF200">
    <property type="entry name" value="OXYSTEROL-BINDING PROTEIN-RELATED PROTEIN 9"/>
    <property type="match status" value="1"/>
</dbReference>
<evidence type="ECO:0000256" key="5">
    <source>
        <dbReference type="ARBA" id="ARBA00023121"/>
    </source>
</evidence>
<comment type="caution">
    <text evidence="13">The sequence shown here is derived from an EMBL/GenBank/DDBJ whole genome shotgun (WGS) entry which is preliminary data.</text>
</comment>
<dbReference type="GO" id="GO:0005794">
    <property type="term" value="C:Golgi apparatus"/>
    <property type="evidence" value="ECO:0007669"/>
    <property type="project" value="TreeGrafter"/>
</dbReference>
<accession>A0A8J7NWS9</accession>
<dbReference type="GO" id="GO:0005829">
    <property type="term" value="C:cytosol"/>
    <property type="evidence" value="ECO:0007669"/>
    <property type="project" value="TreeGrafter"/>
</dbReference>
<dbReference type="CDD" id="cd13290">
    <property type="entry name" value="PH_ORP9"/>
    <property type="match status" value="1"/>
</dbReference>
<evidence type="ECO:0000256" key="10">
    <source>
        <dbReference type="SAM" id="Coils"/>
    </source>
</evidence>
<dbReference type="SUPFAM" id="SSF50729">
    <property type="entry name" value="PH domain-like"/>
    <property type="match status" value="1"/>
</dbReference>
<gene>
    <name evidence="13" type="primary">Osbpl9</name>
    <name evidence="13" type="ORF">GTO95_0018640</name>
</gene>
<reference evidence="13" key="1">
    <citation type="journal article" date="2021" name="Cell">
        <title>Tracing the genetic footprints of vertebrate landing in non-teleost ray-finned fishes.</title>
        <authorList>
            <person name="Bi X."/>
            <person name="Wang K."/>
            <person name="Yang L."/>
            <person name="Pan H."/>
            <person name="Jiang H."/>
            <person name="Wei Q."/>
            <person name="Fang M."/>
            <person name="Yu H."/>
            <person name="Zhu C."/>
            <person name="Cai Y."/>
            <person name="He Y."/>
            <person name="Gan X."/>
            <person name="Zeng H."/>
            <person name="Yu D."/>
            <person name="Zhu Y."/>
            <person name="Jiang H."/>
            <person name="Qiu Q."/>
            <person name="Yang H."/>
            <person name="Zhang Y.E."/>
            <person name="Wang W."/>
            <person name="Zhu M."/>
            <person name="He S."/>
            <person name="Zhang G."/>
        </authorList>
    </citation>
    <scope>NUCLEOTIDE SEQUENCE</scope>
    <source>
        <strain evidence="13">Allg_001</strain>
    </source>
</reference>
<dbReference type="InterPro" id="IPR000648">
    <property type="entry name" value="Oxysterol-bd"/>
</dbReference>
<dbReference type="FunFam" id="3.30.70.3490:FF:000001">
    <property type="entry name" value="Oxysterol-binding protein"/>
    <property type="match status" value="1"/>
</dbReference>
<dbReference type="EMBL" id="JAAWVO010053987">
    <property type="protein sequence ID" value="MBN3321177.1"/>
    <property type="molecule type" value="Genomic_DNA"/>
</dbReference>
<evidence type="ECO:0000256" key="6">
    <source>
        <dbReference type="ARBA" id="ARBA00050284"/>
    </source>
</evidence>
<dbReference type="InterPro" id="IPR037239">
    <property type="entry name" value="OSBP_sf"/>
</dbReference>
<feature type="compositionally biased region" description="Basic and acidic residues" evidence="11">
    <location>
        <begin position="392"/>
        <end position="401"/>
    </location>
</feature>
<dbReference type="Gene3D" id="3.30.70.3490">
    <property type="match status" value="1"/>
</dbReference>
<sequence length="779" mass="88009">MASIMEGPLSKWTNVMKGWQYRWFVLDYNAGLLSYYTSKDKMMRGSRRGCVRLRGAVIGIDDEDDSTFTITVDQKTFHFQEVKGLILVSITRDADEREKWIHALEGTILRHTLQLRVKNFVSYLPGLISLYEYLFSLSSSGLVPSVQDFDKKLAEADAYLQILIDQLKLFDEKIKDCKEDESRRKIENLKETTCSMVESIKHCIVLLQIAKDQSNEQQHANGLISTINPVDGIYQPNPLESSIISAMPTQTALPTVHRARGVPLFVSDGTPMCKAEQRPSSLAVGTVGTMMGNLQTPTPNSTGSGPSAPSSSVTSPSHVTLSSNTVPDFSYSSSEDEFYDADEFYQNSASPKHCMDSFMTQATLPHSGTGTSLKRPDTNESLNSSMSNGTTDADRFDSHDDRDDDGEGESVEEHKSVIMHLLSQVRLGMDLTKVVLPTFILERRSLLEMYADFFAHPDLFVSIADQTDPRDRMVQVVKWYLSAFHAGRKGSVAKKPYNPILGEIFLCHWDLPSENEENSEPVSEGPVPWCTKTNVSFVAEQVSHHPPISAFYAECYNKKIQFNAHIWTKSKFLGMSIGVHNIGQGCVSCLEYDEHYILTFPNGYGRSILTVPWVELGGECNISCSKTGYSANIVFHTKPFYGGKKHRITAEIFAPNDKKSFCSVEGEWNGVMFAKWATGENTLFIDTKKMSIIKKKVRKLEDQQEFESRKLWKDVTVNLKLKDIDSATEAKHRLEEKQRAEARERKEKEMQWETRLFHEDGECWVYDEPLLKRLAANKH</sequence>
<evidence type="ECO:0000256" key="2">
    <source>
        <dbReference type="ARBA" id="ARBA00022448"/>
    </source>
</evidence>
<keyword evidence="10" id="KW-0175">Coiled coil</keyword>
<keyword evidence="2 9" id="KW-0813">Transport</keyword>
<feature type="compositionally biased region" description="Low complexity" evidence="11">
    <location>
        <begin position="296"/>
        <end position="323"/>
    </location>
</feature>
<evidence type="ECO:0000256" key="4">
    <source>
        <dbReference type="ARBA" id="ARBA00023055"/>
    </source>
</evidence>
<dbReference type="InterPro" id="IPR001849">
    <property type="entry name" value="PH_domain"/>
</dbReference>
<keyword evidence="14" id="KW-1185">Reference proteome</keyword>